<evidence type="ECO:0000256" key="16">
    <source>
        <dbReference type="ARBA" id="ARBA00047594"/>
    </source>
</evidence>
<evidence type="ECO:0000256" key="12">
    <source>
        <dbReference type="ARBA" id="ARBA00023251"/>
    </source>
</evidence>
<feature type="transmembrane region" description="Helical" evidence="17">
    <location>
        <begin position="105"/>
        <end position="122"/>
    </location>
</feature>
<evidence type="ECO:0000256" key="14">
    <source>
        <dbReference type="ARBA" id="ARBA00032707"/>
    </source>
</evidence>
<dbReference type="InterPro" id="IPR003824">
    <property type="entry name" value="UppP"/>
</dbReference>
<evidence type="ECO:0000256" key="15">
    <source>
        <dbReference type="ARBA" id="ARBA00032932"/>
    </source>
</evidence>
<evidence type="ECO:0000256" key="5">
    <source>
        <dbReference type="ARBA" id="ARBA00022475"/>
    </source>
</evidence>
<accession>A0ABP4TTM8</accession>
<comment type="subcellular location">
    <subcellularLocation>
        <location evidence="1 17">Cell membrane</location>
        <topology evidence="1 17">Multi-pass membrane protein</topology>
    </subcellularLocation>
</comment>
<feature type="transmembrane region" description="Helical" evidence="17">
    <location>
        <begin position="286"/>
        <end position="307"/>
    </location>
</feature>
<gene>
    <name evidence="17" type="primary">uppP</name>
    <name evidence="18" type="ORF">GCM10009765_48520</name>
</gene>
<dbReference type="HAMAP" id="MF_01006">
    <property type="entry name" value="Undec_diphosphatase"/>
    <property type="match status" value="1"/>
</dbReference>
<dbReference type="EMBL" id="BAAANY010000020">
    <property type="protein sequence ID" value="GAA1693547.1"/>
    <property type="molecule type" value="Genomic_DNA"/>
</dbReference>
<evidence type="ECO:0000256" key="17">
    <source>
        <dbReference type="HAMAP-Rule" id="MF_01006"/>
    </source>
</evidence>
<dbReference type="EC" id="3.6.1.27" evidence="3 17"/>
<protein>
    <recommendedName>
        <fullName evidence="4 17">Undecaprenyl-diphosphatase</fullName>
        <ecNumber evidence="3 17">3.6.1.27</ecNumber>
    </recommendedName>
    <alternativeName>
        <fullName evidence="15 17">Bacitracin resistance protein</fullName>
    </alternativeName>
    <alternativeName>
        <fullName evidence="14 17">Undecaprenyl pyrophosphate phosphatase</fullName>
    </alternativeName>
</protein>
<name>A0ABP4TTM8_9ACTN</name>
<keyword evidence="11 17" id="KW-0472">Membrane</keyword>
<evidence type="ECO:0000256" key="3">
    <source>
        <dbReference type="ARBA" id="ARBA00012374"/>
    </source>
</evidence>
<feature type="transmembrane region" description="Helical" evidence="17">
    <location>
        <begin position="184"/>
        <end position="210"/>
    </location>
</feature>
<dbReference type="RefSeq" id="WP_344312767.1">
    <property type="nucleotide sequence ID" value="NZ_BAAANY010000020.1"/>
</dbReference>
<dbReference type="Proteomes" id="UP001500618">
    <property type="component" value="Unassembled WGS sequence"/>
</dbReference>
<dbReference type="PANTHER" id="PTHR30622:SF3">
    <property type="entry name" value="UNDECAPRENYL-DIPHOSPHATASE"/>
    <property type="match status" value="1"/>
</dbReference>
<keyword evidence="12 17" id="KW-0046">Antibiotic resistance</keyword>
<evidence type="ECO:0000256" key="7">
    <source>
        <dbReference type="ARBA" id="ARBA00022801"/>
    </source>
</evidence>
<comment type="miscellaneous">
    <text evidence="17">Bacitracin is thought to be involved in the inhibition of peptidoglycan synthesis by sequestering undecaprenyl diphosphate, thereby reducing the pool of lipid carrier available.</text>
</comment>
<evidence type="ECO:0000256" key="8">
    <source>
        <dbReference type="ARBA" id="ARBA00022960"/>
    </source>
</evidence>
<comment type="caution">
    <text evidence="18">The sequence shown here is derived from an EMBL/GenBank/DDBJ whole genome shotgun (WGS) entry which is preliminary data.</text>
</comment>
<evidence type="ECO:0000256" key="6">
    <source>
        <dbReference type="ARBA" id="ARBA00022692"/>
    </source>
</evidence>
<comment type="similarity">
    <text evidence="2 17">Belongs to the UppP family.</text>
</comment>
<keyword evidence="19" id="KW-1185">Reference proteome</keyword>
<feature type="transmembrane region" description="Helical" evidence="17">
    <location>
        <begin position="57"/>
        <end position="78"/>
    </location>
</feature>
<dbReference type="Pfam" id="PF02673">
    <property type="entry name" value="BacA"/>
    <property type="match status" value="1"/>
</dbReference>
<evidence type="ECO:0000256" key="10">
    <source>
        <dbReference type="ARBA" id="ARBA00022989"/>
    </source>
</evidence>
<feature type="transmembrane region" description="Helical" evidence="17">
    <location>
        <begin position="252"/>
        <end position="274"/>
    </location>
</feature>
<keyword evidence="10 17" id="KW-1133">Transmembrane helix</keyword>
<keyword evidence="7 17" id="KW-0378">Hydrolase</keyword>
<evidence type="ECO:0000256" key="4">
    <source>
        <dbReference type="ARBA" id="ARBA00021581"/>
    </source>
</evidence>
<evidence type="ECO:0000256" key="9">
    <source>
        <dbReference type="ARBA" id="ARBA00022984"/>
    </source>
</evidence>
<sequence length="308" mass="32631">MMILADAVTGDPANQLNYIQAVILGIVEGVTEFLPVSSTGHLTVVEKIMGLTIDNKGVTAFTAIIQVGAILAAVLYFIKDIVRIVVGFVKGIFSADARQQLEWRFGWAIIVGSIPIAVVGLLAKDIVTGALRSLWFVAAGLILWSAVMVAAEWYHNRLTAEPLGRHGPDDSGVRHEDQVTIMDALLIGLAQCIALVPGVSRSGATISIGLFRHLDRVAATRLSFFLAIPALSAAGLLEAVQARKDISVTVGWGPTIVGIVVSFIVGYASIAWLLRLVAKHPISVFVPYRIVVGVAVILLVATGLVAAV</sequence>
<evidence type="ECO:0000256" key="1">
    <source>
        <dbReference type="ARBA" id="ARBA00004651"/>
    </source>
</evidence>
<dbReference type="NCBIfam" id="TIGR00753">
    <property type="entry name" value="undec_PP_bacA"/>
    <property type="match status" value="1"/>
</dbReference>
<evidence type="ECO:0000256" key="13">
    <source>
        <dbReference type="ARBA" id="ARBA00023316"/>
    </source>
</evidence>
<keyword evidence="5 17" id="KW-1003">Cell membrane</keyword>
<reference evidence="19" key="1">
    <citation type="journal article" date="2019" name="Int. J. Syst. Evol. Microbiol.">
        <title>The Global Catalogue of Microorganisms (GCM) 10K type strain sequencing project: providing services to taxonomists for standard genome sequencing and annotation.</title>
        <authorList>
            <consortium name="The Broad Institute Genomics Platform"/>
            <consortium name="The Broad Institute Genome Sequencing Center for Infectious Disease"/>
            <person name="Wu L."/>
            <person name="Ma J."/>
        </authorList>
    </citation>
    <scope>NUCLEOTIDE SEQUENCE [LARGE SCALE GENOMIC DNA]</scope>
    <source>
        <strain evidence="19">JCM 14718</strain>
    </source>
</reference>
<keyword evidence="13 17" id="KW-0961">Cell wall biogenesis/degradation</keyword>
<evidence type="ECO:0000313" key="19">
    <source>
        <dbReference type="Proteomes" id="UP001500618"/>
    </source>
</evidence>
<keyword evidence="8 17" id="KW-0133">Cell shape</keyword>
<comment type="function">
    <text evidence="17">Catalyzes the dephosphorylation of undecaprenyl diphosphate (UPP). Confers resistance to bacitracin.</text>
</comment>
<comment type="catalytic activity">
    <reaction evidence="16 17">
        <text>di-trans,octa-cis-undecaprenyl diphosphate + H2O = di-trans,octa-cis-undecaprenyl phosphate + phosphate + H(+)</text>
        <dbReference type="Rhea" id="RHEA:28094"/>
        <dbReference type="ChEBI" id="CHEBI:15377"/>
        <dbReference type="ChEBI" id="CHEBI:15378"/>
        <dbReference type="ChEBI" id="CHEBI:43474"/>
        <dbReference type="ChEBI" id="CHEBI:58405"/>
        <dbReference type="ChEBI" id="CHEBI:60392"/>
        <dbReference type="EC" id="3.6.1.27"/>
    </reaction>
</comment>
<feature type="transmembrane region" description="Helical" evidence="17">
    <location>
        <begin position="134"/>
        <end position="154"/>
    </location>
</feature>
<evidence type="ECO:0000313" key="18">
    <source>
        <dbReference type="EMBL" id="GAA1693547.1"/>
    </source>
</evidence>
<dbReference type="PANTHER" id="PTHR30622">
    <property type="entry name" value="UNDECAPRENYL-DIPHOSPHATASE"/>
    <property type="match status" value="1"/>
</dbReference>
<organism evidence="18 19">
    <name type="scientific">Fodinicola feengrottensis</name>
    <dbReference type="NCBI Taxonomy" id="435914"/>
    <lineage>
        <taxon>Bacteria</taxon>
        <taxon>Bacillati</taxon>
        <taxon>Actinomycetota</taxon>
        <taxon>Actinomycetes</taxon>
        <taxon>Mycobacteriales</taxon>
        <taxon>Fodinicola</taxon>
    </lineage>
</organism>
<proteinExistence type="inferred from homology"/>
<dbReference type="NCBIfam" id="NF001392">
    <property type="entry name" value="PRK00281.2-1"/>
    <property type="match status" value="1"/>
</dbReference>
<feature type="transmembrane region" description="Helical" evidence="17">
    <location>
        <begin position="222"/>
        <end position="240"/>
    </location>
</feature>
<evidence type="ECO:0000256" key="11">
    <source>
        <dbReference type="ARBA" id="ARBA00023136"/>
    </source>
</evidence>
<keyword evidence="6 17" id="KW-0812">Transmembrane</keyword>
<keyword evidence="9 17" id="KW-0573">Peptidoglycan synthesis</keyword>
<evidence type="ECO:0000256" key="2">
    <source>
        <dbReference type="ARBA" id="ARBA00010621"/>
    </source>
</evidence>